<dbReference type="InterPro" id="IPR011658">
    <property type="entry name" value="PA14_dom"/>
</dbReference>
<dbReference type="PROSITE" id="PS51820">
    <property type="entry name" value="PA14"/>
    <property type="match status" value="1"/>
</dbReference>
<dbReference type="InterPro" id="IPR052387">
    <property type="entry name" value="Fibrocystin"/>
</dbReference>
<accession>A0A7M5X7N7</accession>
<feature type="domain" description="PA14" evidence="2">
    <location>
        <begin position="20"/>
        <end position="175"/>
    </location>
</feature>
<dbReference type="RefSeq" id="XP_066935393.1">
    <property type="nucleotide sequence ID" value="XM_067079292.1"/>
</dbReference>
<dbReference type="OrthoDB" id="5945687at2759"/>
<dbReference type="PANTHER" id="PTHR46769">
    <property type="entry name" value="POLYCYSTIC KIDNEY AND HEPATIC DISEASE 1 (AUTOSOMAL RECESSIVE)-LIKE 1"/>
    <property type="match status" value="1"/>
</dbReference>
<evidence type="ECO:0000313" key="4">
    <source>
        <dbReference type="Proteomes" id="UP000594262"/>
    </source>
</evidence>
<evidence type="ECO:0000256" key="1">
    <source>
        <dbReference type="ARBA" id="ARBA00022729"/>
    </source>
</evidence>
<dbReference type="Gene3D" id="2.60.120.1560">
    <property type="match status" value="1"/>
</dbReference>
<dbReference type="Proteomes" id="UP000594262">
    <property type="component" value="Unplaced"/>
</dbReference>
<organism evidence="3 4">
    <name type="scientific">Clytia hemisphaerica</name>
    <dbReference type="NCBI Taxonomy" id="252671"/>
    <lineage>
        <taxon>Eukaryota</taxon>
        <taxon>Metazoa</taxon>
        <taxon>Cnidaria</taxon>
        <taxon>Hydrozoa</taxon>
        <taxon>Hydroidolina</taxon>
        <taxon>Leptothecata</taxon>
        <taxon>Obeliida</taxon>
        <taxon>Clytiidae</taxon>
        <taxon>Clytia</taxon>
    </lineage>
</organism>
<dbReference type="EnsemblMetazoa" id="CLYHEMT018993.1">
    <property type="protein sequence ID" value="CLYHEMP018993.1"/>
    <property type="gene ID" value="CLYHEMG018993"/>
</dbReference>
<sequence length="181" mass="20935">MSGLECMYRGDRKRFLFPGVANRKVEVKFYTSAPSFTADTFFNFNAMSKYPNNPTIHDYSDDFVVQRDINENYVLVMTSYLIAPATGNYYFALACDDACVMYLGDERNLIIQSLNSNELMDYTGQPNQVSSHHYLTKGEKYYIEVVLRENTQADRMSLSMKIPGEPDKWQLVTSRFLAPRY</sequence>
<dbReference type="AlphaFoldDB" id="A0A7M5X7N7"/>
<dbReference type="SUPFAM" id="SSF56988">
    <property type="entry name" value="Anthrax protective antigen"/>
    <property type="match status" value="1"/>
</dbReference>
<dbReference type="InterPro" id="IPR037524">
    <property type="entry name" value="PA14/GLEYA"/>
</dbReference>
<proteinExistence type="predicted"/>
<dbReference type="GeneID" id="136822984"/>
<keyword evidence="4" id="KW-1185">Reference proteome</keyword>
<reference evidence="3" key="1">
    <citation type="submission" date="2021-01" db="UniProtKB">
        <authorList>
            <consortium name="EnsemblMetazoa"/>
        </authorList>
    </citation>
    <scope>IDENTIFICATION</scope>
</reference>
<protein>
    <recommendedName>
        <fullName evidence="2">PA14 domain-containing protein</fullName>
    </recommendedName>
</protein>
<evidence type="ECO:0000259" key="2">
    <source>
        <dbReference type="PROSITE" id="PS51820"/>
    </source>
</evidence>
<keyword evidence="1" id="KW-0732">Signal</keyword>
<name>A0A7M5X7N7_9CNID</name>
<dbReference type="Pfam" id="PF07691">
    <property type="entry name" value="PA14"/>
    <property type="match status" value="1"/>
</dbReference>
<dbReference type="PANTHER" id="PTHR46769:SF2">
    <property type="entry name" value="FIBROCYSTIN-L ISOFORM 2 PRECURSOR-RELATED"/>
    <property type="match status" value="1"/>
</dbReference>
<evidence type="ECO:0000313" key="3">
    <source>
        <dbReference type="EnsemblMetazoa" id="CLYHEMP018993.1"/>
    </source>
</evidence>